<accession>A0A7U7GGA3</accession>
<reference evidence="2 3" key="1">
    <citation type="journal article" date="2014" name="ISME J.">
        <title>Candidatus Competibacter-lineage genomes retrieved from metagenomes reveal functional metabolic diversity.</title>
        <authorList>
            <person name="McIlroy S.J."/>
            <person name="Albertsen M."/>
            <person name="Andresen E.K."/>
            <person name="Saunders A.M."/>
            <person name="Kristiansen R."/>
            <person name="Stokholm-Bjerregaard M."/>
            <person name="Nielsen K.L."/>
            <person name="Nielsen P.H."/>
        </authorList>
    </citation>
    <scope>NUCLEOTIDE SEQUENCE [LARGE SCALE GENOMIC DNA]</scope>
    <source>
        <strain evidence="2 3">Run_B_J11</strain>
    </source>
</reference>
<evidence type="ECO:0000256" key="1">
    <source>
        <dbReference type="SAM" id="Phobius"/>
    </source>
</evidence>
<gene>
    <name evidence="2" type="ORF">BN874_910020</name>
</gene>
<organism evidence="2 3">
    <name type="scientific">Candidatus Contendobacter odensis Run_B_J11</name>
    <dbReference type="NCBI Taxonomy" id="1400861"/>
    <lineage>
        <taxon>Bacteria</taxon>
        <taxon>Pseudomonadati</taxon>
        <taxon>Pseudomonadota</taxon>
        <taxon>Gammaproteobacteria</taxon>
        <taxon>Candidatus Competibacteraceae</taxon>
        <taxon>Candidatus Contendibacter</taxon>
    </lineage>
</organism>
<evidence type="ECO:0000313" key="2">
    <source>
        <dbReference type="EMBL" id="CDH47732.1"/>
    </source>
</evidence>
<evidence type="ECO:0000313" key="3">
    <source>
        <dbReference type="Proteomes" id="UP000019184"/>
    </source>
</evidence>
<keyword evidence="3" id="KW-1185">Reference proteome</keyword>
<proteinExistence type="predicted"/>
<keyword evidence="1" id="KW-1133">Transmembrane helix</keyword>
<sequence>MIYSHLKHAIETVAGRCRTRKISPELRIVAVHAFSGGFAAFTAGNAAGFAASMTGKTEFSR</sequence>
<feature type="transmembrane region" description="Helical" evidence="1">
    <location>
        <begin position="28"/>
        <end position="51"/>
    </location>
</feature>
<keyword evidence="1" id="KW-0472">Membrane</keyword>
<keyword evidence="1" id="KW-0812">Transmembrane</keyword>
<protein>
    <submittedName>
        <fullName evidence="2">Uncharacterized protein</fullName>
    </submittedName>
</protein>
<dbReference type="Proteomes" id="UP000019184">
    <property type="component" value="Unassembled WGS sequence"/>
</dbReference>
<comment type="caution">
    <text evidence="2">The sequence shown here is derived from an EMBL/GenBank/DDBJ whole genome shotgun (WGS) entry which is preliminary data.</text>
</comment>
<name>A0A7U7GGA3_9GAMM</name>
<dbReference type="AlphaFoldDB" id="A0A7U7GGA3"/>
<dbReference type="EMBL" id="CBTK010000311">
    <property type="protein sequence ID" value="CDH47732.1"/>
    <property type="molecule type" value="Genomic_DNA"/>
</dbReference>